<comment type="caution">
    <text evidence="1">The sequence shown here is derived from an EMBL/GenBank/DDBJ whole genome shotgun (WGS) entry which is preliminary data.</text>
</comment>
<sequence>MYLNFQNPATATAKLSPYAIYLSPIERSGGVPVMEHCGSYNRVDQGRRIFY</sequence>
<evidence type="ECO:0000313" key="2">
    <source>
        <dbReference type="Proteomes" id="UP000886595"/>
    </source>
</evidence>
<proteinExistence type="predicted"/>
<gene>
    <name evidence="1" type="ORF">Bca52824_034942</name>
</gene>
<evidence type="ECO:0000313" key="1">
    <source>
        <dbReference type="EMBL" id="KAG2298470.1"/>
    </source>
</evidence>
<dbReference type="AlphaFoldDB" id="A0A8X7V028"/>
<dbReference type="EMBL" id="JAAMPC010000008">
    <property type="protein sequence ID" value="KAG2298470.1"/>
    <property type="molecule type" value="Genomic_DNA"/>
</dbReference>
<organism evidence="1 2">
    <name type="scientific">Brassica carinata</name>
    <name type="common">Ethiopian mustard</name>
    <name type="synonym">Abyssinian cabbage</name>
    <dbReference type="NCBI Taxonomy" id="52824"/>
    <lineage>
        <taxon>Eukaryota</taxon>
        <taxon>Viridiplantae</taxon>
        <taxon>Streptophyta</taxon>
        <taxon>Embryophyta</taxon>
        <taxon>Tracheophyta</taxon>
        <taxon>Spermatophyta</taxon>
        <taxon>Magnoliopsida</taxon>
        <taxon>eudicotyledons</taxon>
        <taxon>Gunneridae</taxon>
        <taxon>Pentapetalae</taxon>
        <taxon>rosids</taxon>
        <taxon>malvids</taxon>
        <taxon>Brassicales</taxon>
        <taxon>Brassicaceae</taxon>
        <taxon>Brassiceae</taxon>
        <taxon>Brassica</taxon>
    </lineage>
</organism>
<reference evidence="1 2" key="1">
    <citation type="submission" date="2020-02" db="EMBL/GenBank/DDBJ databases">
        <authorList>
            <person name="Ma Q."/>
            <person name="Huang Y."/>
            <person name="Song X."/>
            <person name="Pei D."/>
        </authorList>
    </citation>
    <scope>NUCLEOTIDE SEQUENCE [LARGE SCALE GENOMIC DNA]</scope>
    <source>
        <strain evidence="1">Sxm20200214</strain>
        <tissue evidence="1">Leaf</tissue>
    </source>
</reference>
<dbReference type="Proteomes" id="UP000886595">
    <property type="component" value="Unassembled WGS sequence"/>
</dbReference>
<name>A0A8X7V028_BRACI</name>
<protein>
    <submittedName>
        <fullName evidence="1">Uncharacterized protein</fullName>
    </submittedName>
</protein>
<keyword evidence="2" id="KW-1185">Reference proteome</keyword>
<accession>A0A8X7V028</accession>